<reference evidence="1" key="1">
    <citation type="journal article" date="2014" name="Front. Microbiol.">
        <title>High frequency of phylogenetically diverse reductive dehalogenase-homologous genes in deep subseafloor sedimentary metagenomes.</title>
        <authorList>
            <person name="Kawai M."/>
            <person name="Futagami T."/>
            <person name="Toyoda A."/>
            <person name="Takaki Y."/>
            <person name="Nishi S."/>
            <person name="Hori S."/>
            <person name="Arai W."/>
            <person name="Tsubouchi T."/>
            <person name="Morono Y."/>
            <person name="Uchiyama I."/>
            <person name="Ito T."/>
            <person name="Fujiyama A."/>
            <person name="Inagaki F."/>
            <person name="Takami H."/>
        </authorList>
    </citation>
    <scope>NUCLEOTIDE SEQUENCE</scope>
    <source>
        <strain evidence="1">Expedition CK06-06</strain>
    </source>
</reference>
<evidence type="ECO:0000313" key="1">
    <source>
        <dbReference type="EMBL" id="GAH53032.1"/>
    </source>
</evidence>
<proteinExistence type="predicted"/>
<gene>
    <name evidence="1" type="ORF">S03H2_39990</name>
</gene>
<sequence length="270" mass="30725">VIIKQMARTLPDTLKEQQKWGLISWPYVKARIRRRWGDVIRYDYESLYSGEEDDYYHTAAMPSDGSLIRLRVTLPADVRKLYYQRITNPDGESDYSSWTYLEIDNVVRVASCAYGAKVAQFYVTSDRAIHWRESTDNGANWGAWAVLDYFPTTSIYGMSAAYKSNGDIGLFFADNITLYVKRRVSGAWQEQAAWDKSTGTLTGVTVFYDQDWNLTVTGILAAGGYGVATLIYGDGGLVPTGHWSDLQYIILRESTEHFTYTNPCARRDEE</sequence>
<protein>
    <submittedName>
        <fullName evidence="1">Uncharacterized protein</fullName>
    </submittedName>
</protein>
<accession>X1G725</accession>
<name>X1G725_9ZZZZ</name>
<feature type="non-terminal residue" evidence="1">
    <location>
        <position position="1"/>
    </location>
</feature>
<organism evidence="1">
    <name type="scientific">marine sediment metagenome</name>
    <dbReference type="NCBI Taxonomy" id="412755"/>
    <lineage>
        <taxon>unclassified sequences</taxon>
        <taxon>metagenomes</taxon>
        <taxon>ecological metagenomes</taxon>
    </lineage>
</organism>
<comment type="caution">
    <text evidence="1">The sequence shown here is derived from an EMBL/GenBank/DDBJ whole genome shotgun (WGS) entry which is preliminary data.</text>
</comment>
<dbReference type="AlphaFoldDB" id="X1G725"/>
<dbReference type="EMBL" id="BARU01024762">
    <property type="protein sequence ID" value="GAH53032.1"/>
    <property type="molecule type" value="Genomic_DNA"/>
</dbReference>